<dbReference type="OrthoDB" id="9800162at2"/>
<dbReference type="Proteomes" id="UP000067689">
    <property type="component" value="Chromosome"/>
</dbReference>
<keyword evidence="7" id="KW-1185">Reference proteome</keyword>
<evidence type="ECO:0000256" key="4">
    <source>
        <dbReference type="ARBA" id="ARBA00023014"/>
    </source>
</evidence>
<keyword evidence="2" id="KW-0479">Metal-binding</keyword>
<dbReference type="InterPro" id="IPR018967">
    <property type="entry name" value="FeS-contain_CDGSH-typ"/>
</dbReference>
<accession>A0A0U4CJT6</accession>
<gene>
    <name evidence="6" type="ORF">AERYTH_01490</name>
</gene>
<dbReference type="SMART" id="SM00704">
    <property type="entry name" value="ZnF_CDGSH"/>
    <property type="match status" value="1"/>
</dbReference>
<keyword evidence="4" id="KW-0411">Iron-sulfur</keyword>
<evidence type="ECO:0000259" key="5">
    <source>
        <dbReference type="SMART" id="SM00704"/>
    </source>
</evidence>
<dbReference type="EMBL" id="CP011502">
    <property type="protein sequence ID" value="ALX03462.1"/>
    <property type="molecule type" value="Genomic_DNA"/>
</dbReference>
<dbReference type="STRING" id="2041.AERYTH_01490"/>
<sequence>MSADEPSRKEARREALRRAAAQGPALVRGVDVVVDPEGVASVARRPVVALCRCEASTRLPWCDGTHKRLV</sequence>
<evidence type="ECO:0000256" key="1">
    <source>
        <dbReference type="ARBA" id="ARBA00022714"/>
    </source>
</evidence>
<dbReference type="KEGG" id="aer:AERYTH_01490"/>
<name>A0A0U4CJT6_9ACTN</name>
<keyword evidence="1" id="KW-0001">2Fe-2S</keyword>
<dbReference type="InterPro" id="IPR042216">
    <property type="entry name" value="MitoNEET_CISD"/>
</dbReference>
<evidence type="ECO:0000313" key="7">
    <source>
        <dbReference type="Proteomes" id="UP000067689"/>
    </source>
</evidence>
<dbReference type="GO" id="GO:0005737">
    <property type="term" value="C:cytoplasm"/>
    <property type="evidence" value="ECO:0007669"/>
    <property type="project" value="UniProtKB-ARBA"/>
</dbReference>
<dbReference type="GO" id="GO:0046872">
    <property type="term" value="F:metal ion binding"/>
    <property type="evidence" value="ECO:0007669"/>
    <property type="project" value="UniProtKB-KW"/>
</dbReference>
<dbReference type="GO" id="GO:0051537">
    <property type="term" value="F:2 iron, 2 sulfur cluster binding"/>
    <property type="evidence" value="ECO:0007669"/>
    <property type="project" value="UniProtKB-KW"/>
</dbReference>
<organism evidence="6 7">
    <name type="scientific">Aeromicrobium erythreum</name>
    <dbReference type="NCBI Taxonomy" id="2041"/>
    <lineage>
        <taxon>Bacteria</taxon>
        <taxon>Bacillati</taxon>
        <taxon>Actinomycetota</taxon>
        <taxon>Actinomycetes</taxon>
        <taxon>Propionibacteriales</taxon>
        <taxon>Nocardioidaceae</taxon>
        <taxon>Aeromicrobium</taxon>
    </lineage>
</organism>
<dbReference type="PATRIC" id="fig|2041.4.peg.316"/>
<evidence type="ECO:0000256" key="3">
    <source>
        <dbReference type="ARBA" id="ARBA00023004"/>
    </source>
</evidence>
<reference evidence="6 7" key="1">
    <citation type="journal article" date="1991" name="Int. J. Syst. Bacteriol.">
        <title>Description of the erythromycin-producing bacterium Arthrobacter sp. strain NRRL B-3381 as Aeromicrobium erythreum gen. nov., sp. nov.</title>
        <authorList>
            <person name="Miller E.S."/>
            <person name="Woese C.R."/>
            <person name="Brenner S."/>
        </authorList>
    </citation>
    <scope>NUCLEOTIDE SEQUENCE [LARGE SCALE GENOMIC DNA]</scope>
    <source>
        <strain evidence="6 7">AR18</strain>
    </source>
</reference>
<keyword evidence="3" id="KW-0408">Iron</keyword>
<evidence type="ECO:0000256" key="2">
    <source>
        <dbReference type="ARBA" id="ARBA00022723"/>
    </source>
</evidence>
<feature type="domain" description="Iron-binding zinc finger CDGSH type" evidence="5">
    <location>
        <begin position="37"/>
        <end position="70"/>
    </location>
</feature>
<dbReference type="Gene3D" id="3.40.5.90">
    <property type="entry name" value="CDGSH iron-sulfur domain, mitoNEET-type"/>
    <property type="match status" value="1"/>
</dbReference>
<protein>
    <recommendedName>
        <fullName evidence="5">Iron-binding zinc finger CDGSH type domain-containing protein</fullName>
    </recommendedName>
</protein>
<proteinExistence type="predicted"/>
<evidence type="ECO:0000313" key="6">
    <source>
        <dbReference type="EMBL" id="ALX03462.1"/>
    </source>
</evidence>
<dbReference type="AlphaFoldDB" id="A0A0U4CJT6"/>
<dbReference type="Pfam" id="PF09360">
    <property type="entry name" value="zf-CDGSH"/>
    <property type="match status" value="1"/>
</dbReference>
<dbReference type="RefSeq" id="WP_067853713.1">
    <property type="nucleotide sequence ID" value="NZ_CP011502.1"/>
</dbReference>